<comment type="caution">
    <text evidence="2">The sequence shown here is derived from an EMBL/GenBank/DDBJ whole genome shotgun (WGS) entry which is preliminary data.</text>
</comment>
<feature type="domain" description="Response regulatory" evidence="1">
    <location>
        <begin position="3"/>
        <end position="41"/>
    </location>
</feature>
<proteinExistence type="predicted"/>
<dbReference type="SUPFAM" id="SSF52172">
    <property type="entry name" value="CheY-like"/>
    <property type="match status" value="1"/>
</dbReference>
<dbReference type="GO" id="GO:0000160">
    <property type="term" value="P:phosphorelay signal transduction system"/>
    <property type="evidence" value="ECO:0007669"/>
    <property type="project" value="InterPro"/>
</dbReference>
<gene>
    <name evidence="2" type="ORF">S01H1_62403</name>
</gene>
<feature type="non-terminal residue" evidence="2">
    <location>
        <position position="41"/>
    </location>
</feature>
<dbReference type="InterPro" id="IPR001789">
    <property type="entry name" value="Sig_transdc_resp-reg_receiver"/>
</dbReference>
<dbReference type="Gene3D" id="3.40.50.2300">
    <property type="match status" value="1"/>
</dbReference>
<name>X0YWR9_9ZZZZ</name>
<accession>X0YWR9</accession>
<organism evidence="2">
    <name type="scientific">marine sediment metagenome</name>
    <dbReference type="NCBI Taxonomy" id="412755"/>
    <lineage>
        <taxon>unclassified sequences</taxon>
        <taxon>metagenomes</taxon>
        <taxon>ecological metagenomes</taxon>
    </lineage>
</organism>
<protein>
    <recommendedName>
        <fullName evidence="1">Response regulatory domain-containing protein</fullName>
    </recommendedName>
</protein>
<evidence type="ECO:0000313" key="2">
    <source>
        <dbReference type="EMBL" id="GAG41031.1"/>
    </source>
</evidence>
<dbReference type="InterPro" id="IPR011006">
    <property type="entry name" value="CheY-like_superfamily"/>
</dbReference>
<dbReference type="AlphaFoldDB" id="X0YWR9"/>
<sequence>MKKLLIVDDEKHLRLLYKTEFEADGYQVDTAADAKEALDLF</sequence>
<evidence type="ECO:0000259" key="1">
    <source>
        <dbReference type="PROSITE" id="PS50110"/>
    </source>
</evidence>
<reference evidence="2" key="1">
    <citation type="journal article" date="2014" name="Front. Microbiol.">
        <title>High frequency of phylogenetically diverse reductive dehalogenase-homologous genes in deep subseafloor sedimentary metagenomes.</title>
        <authorList>
            <person name="Kawai M."/>
            <person name="Futagami T."/>
            <person name="Toyoda A."/>
            <person name="Takaki Y."/>
            <person name="Nishi S."/>
            <person name="Hori S."/>
            <person name="Arai W."/>
            <person name="Tsubouchi T."/>
            <person name="Morono Y."/>
            <person name="Uchiyama I."/>
            <person name="Ito T."/>
            <person name="Fujiyama A."/>
            <person name="Inagaki F."/>
            <person name="Takami H."/>
        </authorList>
    </citation>
    <scope>NUCLEOTIDE SEQUENCE</scope>
    <source>
        <strain evidence="2">Expedition CK06-06</strain>
    </source>
</reference>
<dbReference type="EMBL" id="BARS01040985">
    <property type="protein sequence ID" value="GAG41031.1"/>
    <property type="molecule type" value="Genomic_DNA"/>
</dbReference>
<dbReference type="PROSITE" id="PS50110">
    <property type="entry name" value="RESPONSE_REGULATORY"/>
    <property type="match status" value="1"/>
</dbReference>